<reference evidence="7" key="1">
    <citation type="journal article" date="2020" name="mSystems">
        <title>Genome- and Community-Level Interaction Insights into Carbon Utilization and Element Cycling Functions of Hydrothermarchaeota in Hydrothermal Sediment.</title>
        <authorList>
            <person name="Zhou Z."/>
            <person name="Liu Y."/>
            <person name="Xu W."/>
            <person name="Pan J."/>
            <person name="Luo Z.H."/>
            <person name="Li M."/>
        </authorList>
    </citation>
    <scope>NUCLEOTIDE SEQUENCE [LARGE SCALE GENOMIC DNA]</scope>
    <source>
        <strain evidence="7">SpSt-605</strain>
    </source>
</reference>
<dbReference type="PRINTS" id="PR00352">
    <property type="entry name" value="3FE4SFRDOXIN"/>
</dbReference>
<evidence type="ECO:0000256" key="1">
    <source>
        <dbReference type="ARBA" id="ARBA00003532"/>
    </source>
</evidence>
<dbReference type="GO" id="GO:0051536">
    <property type="term" value="F:iron-sulfur cluster binding"/>
    <property type="evidence" value="ECO:0007669"/>
    <property type="project" value="UniProtKB-KW"/>
</dbReference>
<dbReference type="EMBL" id="DSZU01000146">
    <property type="protein sequence ID" value="HGV55996.1"/>
    <property type="molecule type" value="Genomic_DNA"/>
</dbReference>
<evidence type="ECO:0000256" key="5">
    <source>
        <dbReference type="RuleBase" id="RU368020"/>
    </source>
</evidence>
<proteinExistence type="predicted"/>
<dbReference type="Pfam" id="PF13370">
    <property type="entry name" value="Fer4_13"/>
    <property type="match status" value="1"/>
</dbReference>
<organism evidence="7">
    <name type="scientific">Caldimicrobium thiodismutans</name>
    <dbReference type="NCBI Taxonomy" id="1653476"/>
    <lineage>
        <taxon>Bacteria</taxon>
        <taxon>Pseudomonadati</taxon>
        <taxon>Thermodesulfobacteriota</taxon>
        <taxon>Thermodesulfobacteria</taxon>
        <taxon>Thermodesulfobacteriales</taxon>
        <taxon>Thermodesulfobacteriaceae</taxon>
        <taxon>Caldimicrobium</taxon>
    </lineage>
</organism>
<dbReference type="InterPro" id="IPR017900">
    <property type="entry name" value="4Fe4S_Fe_S_CS"/>
</dbReference>
<sequence length="52" mass="5673">MAILVIDEELCIGCGTCVEICPEVFELGDNEKAYVKNQAINPCPVSAISWQD</sequence>
<accession>A0A832GPC7</accession>
<comment type="caution">
    <text evidence="7">The sequence shown here is derived from an EMBL/GenBank/DDBJ whole genome shotgun (WGS) entry which is preliminary data.</text>
</comment>
<keyword evidence="4 5" id="KW-0411">Iron-sulfur</keyword>
<comment type="function">
    <text evidence="1 5">Ferredoxins are iron-sulfur proteins that transfer electrons in a wide variety of metabolic reactions.</text>
</comment>
<dbReference type="PROSITE" id="PS51379">
    <property type="entry name" value="4FE4S_FER_2"/>
    <property type="match status" value="1"/>
</dbReference>
<gene>
    <name evidence="7" type="ORF">ENT73_07975</name>
</gene>
<dbReference type="PROSITE" id="PS00198">
    <property type="entry name" value="4FE4S_FER_1"/>
    <property type="match status" value="1"/>
</dbReference>
<name>A0A832GPC7_9BACT</name>
<evidence type="ECO:0000256" key="2">
    <source>
        <dbReference type="ARBA" id="ARBA00022723"/>
    </source>
</evidence>
<dbReference type="GO" id="GO:0005506">
    <property type="term" value="F:iron ion binding"/>
    <property type="evidence" value="ECO:0007669"/>
    <property type="project" value="UniProtKB-UniRule"/>
</dbReference>
<keyword evidence="5" id="KW-0249">Electron transport</keyword>
<evidence type="ECO:0000256" key="3">
    <source>
        <dbReference type="ARBA" id="ARBA00023004"/>
    </source>
</evidence>
<evidence type="ECO:0000313" key="7">
    <source>
        <dbReference type="EMBL" id="HGV55996.1"/>
    </source>
</evidence>
<dbReference type="Gene3D" id="3.30.70.20">
    <property type="match status" value="1"/>
</dbReference>
<dbReference type="InterPro" id="IPR017896">
    <property type="entry name" value="4Fe4S_Fe-S-bd"/>
</dbReference>
<feature type="domain" description="4Fe-4S ferredoxin-type" evidence="6">
    <location>
        <begin position="2"/>
        <end position="30"/>
    </location>
</feature>
<dbReference type="GO" id="GO:0009055">
    <property type="term" value="F:electron transfer activity"/>
    <property type="evidence" value="ECO:0007669"/>
    <property type="project" value="UniProtKB-UniRule"/>
</dbReference>
<dbReference type="AlphaFoldDB" id="A0A832GPC7"/>
<protein>
    <recommendedName>
        <fullName evidence="5">Ferredoxin</fullName>
    </recommendedName>
</protein>
<dbReference type="SUPFAM" id="SSF54862">
    <property type="entry name" value="4Fe-4S ferredoxins"/>
    <property type="match status" value="1"/>
</dbReference>
<evidence type="ECO:0000256" key="4">
    <source>
        <dbReference type="ARBA" id="ARBA00023014"/>
    </source>
</evidence>
<dbReference type="InterPro" id="IPR001080">
    <property type="entry name" value="3Fe4S_ferredoxin"/>
</dbReference>
<keyword evidence="5" id="KW-0813">Transport</keyword>
<keyword evidence="3 5" id="KW-0408">Iron</keyword>
<keyword evidence="2 5" id="KW-0479">Metal-binding</keyword>
<evidence type="ECO:0000259" key="6">
    <source>
        <dbReference type="PROSITE" id="PS51379"/>
    </source>
</evidence>